<gene>
    <name evidence="2" type="ORF">HMPREF1076_00953</name>
</gene>
<sequence>MKATFKRDYSYWPAWLPITVYFLAVIGLFIVMGIGGDNYYLLMMPVAFVFYFVAMIRNPFHITDDNKLTGNGFIDVELINRLERKHKGVTVYYRWPNGKAEQKRFFPLKDIDTFISTLLEINPNIKLN</sequence>
<dbReference type="AlphaFoldDB" id="K6A3Q3"/>
<organism evidence="2 3">
    <name type="scientific">Parabacteroides goldsteinii CL02T12C30</name>
    <dbReference type="NCBI Taxonomy" id="999418"/>
    <lineage>
        <taxon>Bacteria</taxon>
        <taxon>Pseudomonadati</taxon>
        <taxon>Bacteroidota</taxon>
        <taxon>Bacteroidia</taxon>
        <taxon>Bacteroidales</taxon>
        <taxon>Tannerellaceae</taxon>
        <taxon>Parabacteroides</taxon>
    </lineage>
</organism>
<accession>K6A3Q3</accession>
<reference evidence="2 3" key="1">
    <citation type="submission" date="2012-02" db="EMBL/GenBank/DDBJ databases">
        <title>The Genome Sequence of Parabacteroides goldsteinii CL02T12C30.</title>
        <authorList>
            <consortium name="The Broad Institute Genome Sequencing Platform"/>
            <person name="Earl A."/>
            <person name="Ward D."/>
            <person name="Feldgarden M."/>
            <person name="Gevers D."/>
            <person name="Zitomersky N.L."/>
            <person name="Coyne M.J."/>
            <person name="Comstock L.E."/>
            <person name="Young S.K."/>
            <person name="Zeng Q."/>
            <person name="Gargeya S."/>
            <person name="Fitzgerald M."/>
            <person name="Haas B."/>
            <person name="Abouelleil A."/>
            <person name="Alvarado L."/>
            <person name="Arachchi H.M."/>
            <person name="Berlin A."/>
            <person name="Chapman S.B."/>
            <person name="Gearin G."/>
            <person name="Goldberg J."/>
            <person name="Griggs A."/>
            <person name="Gujja S."/>
            <person name="Hansen M."/>
            <person name="Heiman D."/>
            <person name="Howarth C."/>
            <person name="Larimer J."/>
            <person name="Lui A."/>
            <person name="MacDonald P.J.P."/>
            <person name="McCowen C."/>
            <person name="Montmayeur A."/>
            <person name="Murphy C."/>
            <person name="Neiman D."/>
            <person name="Pearson M."/>
            <person name="Priest M."/>
            <person name="Roberts A."/>
            <person name="Saif S."/>
            <person name="Shea T."/>
            <person name="Sisk P."/>
            <person name="Stolte C."/>
            <person name="Sykes S."/>
            <person name="Wortman J."/>
            <person name="Nusbaum C."/>
            <person name="Birren B."/>
        </authorList>
    </citation>
    <scope>NUCLEOTIDE SEQUENCE [LARGE SCALE GENOMIC DNA]</scope>
    <source>
        <strain evidence="2 3">CL02T12C30</strain>
    </source>
</reference>
<protein>
    <submittedName>
        <fullName evidence="2">Uncharacterized protein</fullName>
    </submittedName>
</protein>
<evidence type="ECO:0000256" key="1">
    <source>
        <dbReference type="SAM" id="Phobius"/>
    </source>
</evidence>
<evidence type="ECO:0000313" key="2">
    <source>
        <dbReference type="EMBL" id="EKN18326.1"/>
    </source>
</evidence>
<comment type="caution">
    <text evidence="2">The sequence shown here is derived from an EMBL/GenBank/DDBJ whole genome shotgun (WGS) entry which is preliminary data.</text>
</comment>
<feature type="transmembrane region" description="Helical" evidence="1">
    <location>
        <begin position="39"/>
        <end position="56"/>
    </location>
</feature>
<dbReference type="EMBL" id="AGZO01000010">
    <property type="protein sequence ID" value="EKN18326.1"/>
    <property type="molecule type" value="Genomic_DNA"/>
</dbReference>
<evidence type="ECO:0000313" key="3">
    <source>
        <dbReference type="Proteomes" id="UP000006330"/>
    </source>
</evidence>
<feature type="transmembrane region" description="Helical" evidence="1">
    <location>
        <begin position="12"/>
        <end position="33"/>
    </location>
</feature>
<dbReference type="RefSeq" id="WP_009860407.1">
    <property type="nucleotide sequence ID" value="NZ_JH976471.1"/>
</dbReference>
<proteinExistence type="predicted"/>
<dbReference type="HOGENOM" id="CLU_1957450_0_0_10"/>
<dbReference type="PATRIC" id="fig|999418.3.peg.965"/>
<dbReference type="OrthoDB" id="1096695at2"/>
<keyword evidence="1" id="KW-0812">Transmembrane</keyword>
<name>K6A3Q3_9BACT</name>
<keyword evidence="1" id="KW-0472">Membrane</keyword>
<keyword evidence="1" id="KW-1133">Transmembrane helix</keyword>
<dbReference type="Proteomes" id="UP000006330">
    <property type="component" value="Unassembled WGS sequence"/>
</dbReference>